<dbReference type="SUPFAM" id="SSF46689">
    <property type="entry name" value="Homeodomain-like"/>
    <property type="match status" value="1"/>
</dbReference>
<evidence type="ECO:0000313" key="6">
    <source>
        <dbReference type="EMBL" id="OOE82721.1"/>
    </source>
</evidence>
<dbReference type="PROSITE" id="PS50977">
    <property type="entry name" value="HTH_TETR_2"/>
    <property type="match status" value="1"/>
</dbReference>
<protein>
    <submittedName>
        <fullName evidence="6">TetR family transcriptional regulator</fullName>
    </submittedName>
</protein>
<dbReference type="Pfam" id="PF16925">
    <property type="entry name" value="TetR_C_13"/>
    <property type="match status" value="1"/>
</dbReference>
<dbReference type="PANTHER" id="PTHR47506">
    <property type="entry name" value="TRANSCRIPTIONAL REGULATORY PROTEIN"/>
    <property type="match status" value="1"/>
</dbReference>
<evidence type="ECO:0000259" key="5">
    <source>
        <dbReference type="PROSITE" id="PS50977"/>
    </source>
</evidence>
<comment type="caution">
    <text evidence="6">The sequence shown here is derived from an EMBL/GenBank/DDBJ whole genome shotgun (WGS) entry which is preliminary data.</text>
</comment>
<reference evidence="6 7" key="1">
    <citation type="journal article" date="2017" name="Genome Announc.">
        <title>Draft Genome Sequences of Salinivibrio proteolyticus, Salinivibrio sharmensis, Salinivibrio siamensis, Salinivibrio costicola subsp. alcaliphilus, Salinivibrio costicola subsp. vallismortis, and 29 New Isolates Belonging to the Genus Salinivibrio.</title>
        <authorList>
            <person name="Lopez-Hermoso C."/>
            <person name="de la Haba R.R."/>
            <person name="Sanchez-Porro C."/>
            <person name="Bayliss S.C."/>
            <person name="Feil E.J."/>
            <person name="Ventosa A."/>
        </authorList>
    </citation>
    <scope>NUCLEOTIDE SEQUENCE [LARGE SCALE GENOMIC DNA]</scope>
    <source>
        <strain evidence="6 7">JCM 14472</strain>
    </source>
</reference>
<evidence type="ECO:0000256" key="1">
    <source>
        <dbReference type="ARBA" id="ARBA00023015"/>
    </source>
</evidence>
<dbReference type="InterPro" id="IPR009057">
    <property type="entry name" value="Homeodomain-like_sf"/>
</dbReference>
<gene>
    <name evidence="6" type="ORF">BZG73_12700</name>
</gene>
<keyword evidence="1" id="KW-0805">Transcription regulation</keyword>
<dbReference type="InterPro" id="IPR001647">
    <property type="entry name" value="HTH_TetR"/>
</dbReference>
<dbReference type="PANTHER" id="PTHR47506:SF6">
    <property type="entry name" value="HTH-TYPE TRANSCRIPTIONAL REPRESSOR NEMR"/>
    <property type="match status" value="1"/>
</dbReference>
<dbReference type="Pfam" id="PF00440">
    <property type="entry name" value="TetR_N"/>
    <property type="match status" value="1"/>
</dbReference>
<dbReference type="EMBL" id="MUFB01000026">
    <property type="protein sequence ID" value="OOE82721.1"/>
    <property type="molecule type" value="Genomic_DNA"/>
</dbReference>
<accession>A0ABX3K6B3</accession>
<dbReference type="SUPFAM" id="SSF48498">
    <property type="entry name" value="Tetracyclin repressor-like, C-terminal domain"/>
    <property type="match status" value="1"/>
</dbReference>
<evidence type="ECO:0000256" key="2">
    <source>
        <dbReference type="ARBA" id="ARBA00023125"/>
    </source>
</evidence>
<keyword evidence="3" id="KW-0804">Transcription</keyword>
<sequence>MLPHMKSSSTQETSTHNATHQHLLETGVSVMAQFGFSGVGLSAILKQAGVPKGSFYHYFASKEQFGQAVLDHYFACYIADVNRLLSDSTLSPIARVHSYFSRWQAQYCSLDPVQTCLVVKLSAEVADLSEPMRLALRDGTDQLISCLASTLAQDSDVFDEKTALTTATTLYQLWLGASLLTKLHRNDSHLAQAMTITEEKLGLID</sequence>
<evidence type="ECO:0000256" key="3">
    <source>
        <dbReference type="ARBA" id="ARBA00023163"/>
    </source>
</evidence>
<feature type="domain" description="HTH tetR-type" evidence="5">
    <location>
        <begin position="17"/>
        <end position="77"/>
    </location>
</feature>
<proteinExistence type="predicted"/>
<dbReference type="InterPro" id="IPR011075">
    <property type="entry name" value="TetR_C"/>
</dbReference>
<organism evidence="6 7">
    <name type="scientific">Salinivibrio siamensis</name>
    <dbReference type="NCBI Taxonomy" id="414286"/>
    <lineage>
        <taxon>Bacteria</taxon>
        <taxon>Pseudomonadati</taxon>
        <taxon>Pseudomonadota</taxon>
        <taxon>Gammaproteobacteria</taxon>
        <taxon>Vibrionales</taxon>
        <taxon>Vibrionaceae</taxon>
        <taxon>Salinivibrio</taxon>
    </lineage>
</organism>
<keyword evidence="7" id="KW-1185">Reference proteome</keyword>
<name>A0ABX3K6B3_9GAMM</name>
<dbReference type="Proteomes" id="UP000189410">
    <property type="component" value="Unassembled WGS sequence"/>
</dbReference>
<dbReference type="InterPro" id="IPR036271">
    <property type="entry name" value="Tet_transcr_reg_TetR-rel_C_sf"/>
</dbReference>
<evidence type="ECO:0000313" key="7">
    <source>
        <dbReference type="Proteomes" id="UP000189410"/>
    </source>
</evidence>
<keyword evidence="2 4" id="KW-0238">DNA-binding</keyword>
<dbReference type="Gene3D" id="1.10.357.10">
    <property type="entry name" value="Tetracycline Repressor, domain 2"/>
    <property type="match status" value="1"/>
</dbReference>
<feature type="DNA-binding region" description="H-T-H motif" evidence="4">
    <location>
        <begin position="40"/>
        <end position="59"/>
    </location>
</feature>
<evidence type="ECO:0000256" key="4">
    <source>
        <dbReference type="PROSITE-ProRule" id="PRU00335"/>
    </source>
</evidence>
<dbReference type="PRINTS" id="PR00455">
    <property type="entry name" value="HTHTETR"/>
</dbReference>